<name>X0YCV4_9ZZZZ</name>
<reference evidence="1" key="1">
    <citation type="journal article" date="2014" name="Front. Microbiol.">
        <title>High frequency of phylogenetically diverse reductive dehalogenase-homologous genes in deep subseafloor sedimentary metagenomes.</title>
        <authorList>
            <person name="Kawai M."/>
            <person name="Futagami T."/>
            <person name="Toyoda A."/>
            <person name="Takaki Y."/>
            <person name="Nishi S."/>
            <person name="Hori S."/>
            <person name="Arai W."/>
            <person name="Tsubouchi T."/>
            <person name="Morono Y."/>
            <person name="Uchiyama I."/>
            <person name="Ito T."/>
            <person name="Fujiyama A."/>
            <person name="Inagaki F."/>
            <person name="Takami H."/>
        </authorList>
    </citation>
    <scope>NUCLEOTIDE SEQUENCE</scope>
    <source>
        <strain evidence="1">Expedition CK06-06</strain>
    </source>
</reference>
<evidence type="ECO:0000313" key="1">
    <source>
        <dbReference type="EMBL" id="GAG53705.1"/>
    </source>
</evidence>
<organism evidence="1">
    <name type="scientific">marine sediment metagenome</name>
    <dbReference type="NCBI Taxonomy" id="412755"/>
    <lineage>
        <taxon>unclassified sequences</taxon>
        <taxon>metagenomes</taxon>
        <taxon>ecological metagenomes</taxon>
    </lineage>
</organism>
<comment type="caution">
    <text evidence="1">The sequence shown here is derived from an EMBL/GenBank/DDBJ whole genome shotgun (WGS) entry which is preliminary data.</text>
</comment>
<dbReference type="EMBL" id="BART01008346">
    <property type="protein sequence ID" value="GAG53705.1"/>
    <property type="molecule type" value="Genomic_DNA"/>
</dbReference>
<dbReference type="AlphaFoldDB" id="X0YCV4"/>
<sequence>VFGDLCYHVTTEGRNYVLENSETPPKVSRAARRYLQWLEVGDCYDFGFGEWIKRGMYKEDAK</sequence>
<accession>X0YCV4</accession>
<protein>
    <submittedName>
        <fullName evidence="1">Uncharacterized protein</fullName>
    </submittedName>
</protein>
<feature type="non-terminal residue" evidence="1">
    <location>
        <position position="1"/>
    </location>
</feature>
<proteinExistence type="predicted"/>
<gene>
    <name evidence="1" type="ORF">S01H4_18796</name>
</gene>